<dbReference type="GO" id="GO:0006598">
    <property type="term" value="P:polyamine catabolic process"/>
    <property type="evidence" value="ECO:0007669"/>
    <property type="project" value="TreeGrafter"/>
</dbReference>
<keyword evidence="1" id="KW-0328">Glycosyltransferase</keyword>
<dbReference type="Proteomes" id="UP000316921">
    <property type="component" value="Chromosome"/>
</dbReference>
<dbReference type="Pfam" id="PF07722">
    <property type="entry name" value="Peptidase_C26"/>
    <property type="match status" value="1"/>
</dbReference>
<dbReference type="EC" id="2.4.2.-" evidence="1"/>
<dbReference type="InterPro" id="IPR029062">
    <property type="entry name" value="Class_I_gatase-like"/>
</dbReference>
<reference evidence="1 2" key="1">
    <citation type="submission" date="2019-02" db="EMBL/GenBank/DDBJ databases">
        <title>Deep-cultivation of Planctomycetes and their phenomic and genomic characterization uncovers novel biology.</title>
        <authorList>
            <person name="Wiegand S."/>
            <person name="Jogler M."/>
            <person name="Boedeker C."/>
            <person name="Pinto D."/>
            <person name="Vollmers J."/>
            <person name="Rivas-Marin E."/>
            <person name="Kohn T."/>
            <person name="Peeters S.H."/>
            <person name="Heuer A."/>
            <person name="Rast P."/>
            <person name="Oberbeckmann S."/>
            <person name="Bunk B."/>
            <person name="Jeske O."/>
            <person name="Meyerdierks A."/>
            <person name="Storesund J.E."/>
            <person name="Kallscheuer N."/>
            <person name="Luecker S."/>
            <person name="Lage O.M."/>
            <person name="Pohl T."/>
            <person name="Merkel B.J."/>
            <person name="Hornburger P."/>
            <person name="Mueller R.-W."/>
            <person name="Bruemmer F."/>
            <person name="Labrenz M."/>
            <person name="Spormann A.M."/>
            <person name="Op den Camp H."/>
            <person name="Overmann J."/>
            <person name="Amann R."/>
            <person name="Jetten M.S.M."/>
            <person name="Mascher T."/>
            <person name="Medema M.H."/>
            <person name="Devos D.P."/>
            <person name="Kaster A.-K."/>
            <person name="Ovreas L."/>
            <person name="Rohde M."/>
            <person name="Galperin M.Y."/>
            <person name="Jogler C."/>
        </authorList>
    </citation>
    <scope>NUCLEOTIDE SEQUENCE [LARGE SCALE GENOMIC DNA]</scope>
    <source>
        <strain evidence="1 2">Pla133</strain>
    </source>
</reference>
<keyword evidence="1" id="KW-0315">Glutamine amidotransferase</keyword>
<dbReference type="KEGG" id="pbap:Pla133_50600"/>
<evidence type="ECO:0000313" key="1">
    <source>
        <dbReference type="EMBL" id="QDU69937.1"/>
    </source>
</evidence>
<accession>A0A518BSH9</accession>
<organism evidence="1 2">
    <name type="scientific">Engelhardtia mirabilis</name>
    <dbReference type="NCBI Taxonomy" id="2528011"/>
    <lineage>
        <taxon>Bacteria</taxon>
        <taxon>Pseudomonadati</taxon>
        <taxon>Planctomycetota</taxon>
        <taxon>Planctomycetia</taxon>
        <taxon>Planctomycetia incertae sedis</taxon>
        <taxon>Engelhardtia</taxon>
    </lineage>
</organism>
<dbReference type="InterPro" id="IPR011697">
    <property type="entry name" value="Peptidase_C26"/>
</dbReference>
<dbReference type="InterPro" id="IPR044668">
    <property type="entry name" value="PuuD-like"/>
</dbReference>
<dbReference type="PANTHER" id="PTHR43235">
    <property type="entry name" value="GLUTAMINE AMIDOTRANSFERASE PB2B2.05-RELATED"/>
    <property type="match status" value="1"/>
</dbReference>
<dbReference type="PROSITE" id="PS51273">
    <property type="entry name" value="GATASE_TYPE_1"/>
    <property type="match status" value="1"/>
</dbReference>
<dbReference type="Gene3D" id="3.40.50.880">
    <property type="match status" value="1"/>
</dbReference>
<gene>
    <name evidence="1" type="ORF">Pla133_50600</name>
</gene>
<keyword evidence="2" id="KW-1185">Reference proteome</keyword>
<dbReference type="CDD" id="cd01745">
    <property type="entry name" value="GATase1_2"/>
    <property type="match status" value="1"/>
</dbReference>
<dbReference type="GO" id="GO:0016757">
    <property type="term" value="F:glycosyltransferase activity"/>
    <property type="evidence" value="ECO:0007669"/>
    <property type="project" value="UniProtKB-KW"/>
</dbReference>
<dbReference type="EMBL" id="CP036287">
    <property type="protein sequence ID" value="QDU69937.1"/>
    <property type="molecule type" value="Genomic_DNA"/>
</dbReference>
<name>A0A518BSH9_9BACT</name>
<dbReference type="GO" id="GO:0033969">
    <property type="term" value="F:gamma-glutamyl-gamma-aminobutyrate hydrolase activity"/>
    <property type="evidence" value="ECO:0007669"/>
    <property type="project" value="TreeGrafter"/>
</dbReference>
<protein>
    <submittedName>
        <fullName evidence="1">Glutamine amidotransferase</fullName>
        <ecNumber evidence="1">2.4.2.-</ecNumber>
    </submittedName>
</protein>
<dbReference type="GO" id="GO:0005829">
    <property type="term" value="C:cytosol"/>
    <property type="evidence" value="ECO:0007669"/>
    <property type="project" value="TreeGrafter"/>
</dbReference>
<dbReference type="AlphaFoldDB" id="A0A518BSH9"/>
<sequence length="271" mass="28393">MQPTIGLIGGLEERRVWRVDLPLRYGEAVRRAGAVPVGLYPTTDAGELAAQLEALDGLVLTGGDDFDTERLGLGPTHPSATPVPTLKQDADLELVRAALELGLPLLGICYGMQLMALAGGGELFQHLPEDRPGCAQHSGDTVHGIVARGGTKLARIVGVEPLAVVSRHHQAISGLGGAWRVAATDDEGLIEAVELDGDRFVLGTQWHPELSTTTGALVEPHDRNARLFEALVSAARDWRAQRSARVRASAAPPTCVASAASALPGAGPTAR</sequence>
<evidence type="ECO:0000313" key="2">
    <source>
        <dbReference type="Proteomes" id="UP000316921"/>
    </source>
</evidence>
<proteinExistence type="predicted"/>
<dbReference type="PANTHER" id="PTHR43235:SF1">
    <property type="entry name" value="GLUTAMINE AMIDOTRANSFERASE PB2B2.05-RELATED"/>
    <property type="match status" value="1"/>
</dbReference>
<dbReference type="RefSeq" id="WP_419191935.1">
    <property type="nucleotide sequence ID" value="NZ_CP036287.1"/>
</dbReference>
<dbReference type="SUPFAM" id="SSF52317">
    <property type="entry name" value="Class I glutamine amidotransferase-like"/>
    <property type="match status" value="1"/>
</dbReference>
<keyword evidence="1" id="KW-0808">Transferase</keyword>